<dbReference type="GO" id="GO:0003677">
    <property type="term" value="F:DNA binding"/>
    <property type="evidence" value="ECO:0007669"/>
    <property type="project" value="InterPro"/>
</dbReference>
<dbReference type="EMBL" id="DAAVGJ010000023">
    <property type="protein sequence ID" value="HAF4687188.1"/>
    <property type="molecule type" value="Genomic_DNA"/>
</dbReference>
<dbReference type="InterPro" id="IPR010982">
    <property type="entry name" value="Lambda_DNA-bd_dom_sf"/>
</dbReference>
<dbReference type="SUPFAM" id="SSF47413">
    <property type="entry name" value="lambda repressor-like DNA-binding domains"/>
    <property type="match status" value="1"/>
</dbReference>
<dbReference type="RefSeq" id="WP_080077201.1">
    <property type="nucleotide sequence ID" value="NZ_MYMT01000141.1"/>
</dbReference>
<accession>A0A747XDR9</accession>
<dbReference type="CDD" id="cd00093">
    <property type="entry name" value="HTH_XRE"/>
    <property type="match status" value="1"/>
</dbReference>
<dbReference type="AlphaFoldDB" id="A0A747XDR9"/>
<dbReference type="Gene3D" id="1.10.260.40">
    <property type="entry name" value="lambda repressor-like DNA-binding domains"/>
    <property type="match status" value="1"/>
</dbReference>
<name>A0A747XDR9_SALER</name>
<gene>
    <name evidence="1" type="ORF">G8N23_004947</name>
</gene>
<dbReference type="Pfam" id="PF15943">
    <property type="entry name" value="YdaS_toxin"/>
    <property type="match status" value="1"/>
</dbReference>
<evidence type="ECO:0000313" key="1">
    <source>
        <dbReference type="EMBL" id="HAF4687188.1"/>
    </source>
</evidence>
<reference evidence="1" key="1">
    <citation type="journal article" date="2018" name="Genome Biol.">
        <title>SKESA: strategic k-mer extension for scrupulous assemblies.</title>
        <authorList>
            <person name="Souvorov A."/>
            <person name="Agarwala R."/>
            <person name="Lipman D.J."/>
        </authorList>
    </citation>
    <scope>NUCLEOTIDE SEQUENCE</scope>
    <source>
        <strain evidence="1">MA.CIT_D2.17</strain>
    </source>
</reference>
<proteinExistence type="predicted"/>
<comment type="caution">
    <text evidence="1">The sequence shown here is derived from an EMBL/GenBank/DDBJ whole genome shotgun (WGS) entry which is preliminary data.</text>
</comment>
<reference evidence="1" key="2">
    <citation type="submission" date="2020-02" db="EMBL/GenBank/DDBJ databases">
        <authorList>
            <consortium name="NCBI Pathogen Detection Project"/>
        </authorList>
    </citation>
    <scope>NUCLEOTIDE SEQUENCE</scope>
    <source>
        <strain evidence="1">MA.CIT_D2.17</strain>
    </source>
</reference>
<sequence length="90" mass="10424">MIKTTFSRLQKLVSQRDIAKAMGITPQAVNQWFSKSSIPSTFVLRVCELVDWRITPHEVRPDLYPSRYDGLPDSLRYDLIKNKRSPSTEV</sequence>
<protein>
    <submittedName>
        <fullName evidence="1">Helix-turn-helix domain-containing protein</fullName>
    </submittedName>
</protein>
<organism evidence="1">
    <name type="scientific">Salmonella enterica</name>
    <name type="common">Salmonella choleraesuis</name>
    <dbReference type="NCBI Taxonomy" id="28901"/>
    <lineage>
        <taxon>Bacteria</taxon>
        <taxon>Pseudomonadati</taxon>
        <taxon>Pseudomonadota</taxon>
        <taxon>Gammaproteobacteria</taxon>
        <taxon>Enterobacterales</taxon>
        <taxon>Enterobacteriaceae</taxon>
        <taxon>Salmonella</taxon>
    </lineage>
</organism>
<dbReference type="InterPro" id="IPR031856">
    <property type="entry name" value="YdaS_toxin-like"/>
</dbReference>
<dbReference type="InterPro" id="IPR001387">
    <property type="entry name" value="Cro/C1-type_HTH"/>
</dbReference>